<dbReference type="GO" id="GO:0016747">
    <property type="term" value="F:acyltransferase activity, transferring groups other than amino-acyl groups"/>
    <property type="evidence" value="ECO:0007669"/>
    <property type="project" value="InterPro"/>
</dbReference>
<name>A0A3A9ZIP4_9ACTN</name>
<comment type="caution">
    <text evidence="5">The sequence shown here is derived from an EMBL/GenBank/DDBJ whole genome shotgun (WGS) entry which is preliminary data.</text>
</comment>
<feature type="region of interest" description="Disordered" evidence="3">
    <location>
        <begin position="1"/>
        <end position="29"/>
    </location>
</feature>
<feature type="domain" description="N-acetyltransferase" evidence="4">
    <location>
        <begin position="166"/>
        <end position="252"/>
    </location>
</feature>
<keyword evidence="1 5" id="KW-0808">Transferase</keyword>
<evidence type="ECO:0000256" key="1">
    <source>
        <dbReference type="ARBA" id="ARBA00022679"/>
    </source>
</evidence>
<feature type="compositionally biased region" description="Basic residues" evidence="3">
    <location>
        <begin position="1"/>
        <end position="11"/>
    </location>
</feature>
<dbReference type="Proteomes" id="UP000281726">
    <property type="component" value="Unassembled WGS sequence"/>
</dbReference>
<accession>A0A3A9ZIP4</accession>
<evidence type="ECO:0000313" key="5">
    <source>
        <dbReference type="EMBL" id="RKN47664.1"/>
    </source>
</evidence>
<dbReference type="SUPFAM" id="SSF55729">
    <property type="entry name" value="Acyl-CoA N-acyltransferases (Nat)"/>
    <property type="match status" value="1"/>
</dbReference>
<evidence type="ECO:0000259" key="4">
    <source>
        <dbReference type="PROSITE" id="PS51186"/>
    </source>
</evidence>
<reference evidence="5 6" key="1">
    <citation type="journal article" date="2004" name="Syst. Appl. Microbiol.">
        <title>Cryptoendolithic actinomycetes from antarctic sandstone rock samples: Micromonospora endolithica sp. nov. and two isolates related to Micromonospora coerulea Jensen 1932.</title>
        <authorList>
            <person name="Hirsch P."/>
            <person name="Mevs U."/>
            <person name="Kroppenstedt R.M."/>
            <person name="Schumann P."/>
            <person name="Stackebrandt E."/>
        </authorList>
    </citation>
    <scope>NUCLEOTIDE SEQUENCE [LARGE SCALE GENOMIC DNA]</scope>
    <source>
        <strain evidence="5 6">JCM 12677</strain>
    </source>
</reference>
<dbReference type="AlphaFoldDB" id="A0A3A9ZIP4"/>
<dbReference type="PANTHER" id="PTHR43072:SF23">
    <property type="entry name" value="UPF0039 PROTEIN C11D3.02C"/>
    <property type="match status" value="1"/>
</dbReference>
<dbReference type="InterPro" id="IPR016181">
    <property type="entry name" value="Acyl_CoA_acyltransferase"/>
</dbReference>
<dbReference type="Gene3D" id="3.40.630.30">
    <property type="match status" value="1"/>
</dbReference>
<evidence type="ECO:0000313" key="6">
    <source>
        <dbReference type="Proteomes" id="UP000281726"/>
    </source>
</evidence>
<dbReference type="InterPro" id="IPR000182">
    <property type="entry name" value="GNAT_dom"/>
</dbReference>
<dbReference type="OrthoDB" id="3576548at2"/>
<gene>
    <name evidence="5" type="ORF">D7223_12990</name>
</gene>
<dbReference type="PANTHER" id="PTHR43072">
    <property type="entry name" value="N-ACETYLTRANSFERASE"/>
    <property type="match status" value="1"/>
</dbReference>
<feature type="compositionally biased region" description="Basic residues" evidence="3">
    <location>
        <begin position="244"/>
        <end position="255"/>
    </location>
</feature>
<protein>
    <submittedName>
        <fullName evidence="5">GNAT family N-acetyltransferase</fullName>
    </submittedName>
</protein>
<dbReference type="PROSITE" id="PS51186">
    <property type="entry name" value="GNAT"/>
    <property type="match status" value="1"/>
</dbReference>
<keyword evidence="6" id="KW-1185">Reference proteome</keyword>
<dbReference type="CDD" id="cd04301">
    <property type="entry name" value="NAT_SF"/>
    <property type="match status" value="1"/>
</dbReference>
<feature type="region of interest" description="Disordered" evidence="3">
    <location>
        <begin position="232"/>
        <end position="255"/>
    </location>
</feature>
<organism evidence="5 6">
    <name type="scientific">Micromonospora endolithica</name>
    <dbReference type="NCBI Taxonomy" id="230091"/>
    <lineage>
        <taxon>Bacteria</taxon>
        <taxon>Bacillati</taxon>
        <taxon>Actinomycetota</taxon>
        <taxon>Actinomycetes</taxon>
        <taxon>Micromonosporales</taxon>
        <taxon>Micromonosporaceae</taxon>
        <taxon>Micromonospora</taxon>
    </lineage>
</organism>
<evidence type="ECO:0000256" key="2">
    <source>
        <dbReference type="ARBA" id="ARBA00023315"/>
    </source>
</evidence>
<evidence type="ECO:0000256" key="3">
    <source>
        <dbReference type="SAM" id="MobiDB-lite"/>
    </source>
</evidence>
<proteinExistence type="predicted"/>
<keyword evidence="2" id="KW-0012">Acyltransferase</keyword>
<sequence>MLTPRIRRNGNHTHATDRRSVTPDRVAPSHPRLVLRPATRGELRATARAHVDFLPTGLFPSLGARFVRRWHRSFLDSPYGVCYVVVDADAPGDGLVGFLLGTTHQSAHTATLLGDRRAIASFAITGVTAMARRPRVAVRLLRSRVGPWARRLLTRRPAGRMPDRSTPAPQVAVITALAVHPAWRGGGIGERLVHRFVAYARNAGATMAELVTPTGPAGAVGFYERLGWEAGSHRHTRDGDGLRTYHHRLRDRPHP</sequence>
<dbReference type="Pfam" id="PF00583">
    <property type="entry name" value="Acetyltransf_1"/>
    <property type="match status" value="1"/>
</dbReference>
<dbReference type="EMBL" id="RBAK01000004">
    <property type="protein sequence ID" value="RKN47664.1"/>
    <property type="molecule type" value="Genomic_DNA"/>
</dbReference>